<keyword evidence="4 10" id="KW-0812">Transmembrane</keyword>
<gene>
    <name evidence="11" type="ORF">ASU35_12540</name>
</gene>
<reference evidence="11 12" key="1">
    <citation type="submission" date="2015-11" db="EMBL/GenBank/DDBJ databases">
        <title>Butyribacter intestini gen. nov., sp. nov., a butyric acid-producing bacterium of the family Lachnospiraceae isolated from the human faeces.</title>
        <authorList>
            <person name="Zou Y."/>
            <person name="Xue W."/>
            <person name="Luo G."/>
            <person name="Lv M."/>
        </authorList>
    </citation>
    <scope>NUCLEOTIDE SEQUENCE [LARGE SCALE GENOMIC DNA]</scope>
    <source>
        <strain evidence="11 12">ACET-33324</strain>
    </source>
</reference>
<name>A0A0V8QDI6_9FIRM</name>
<evidence type="ECO:0000256" key="9">
    <source>
        <dbReference type="RuleBase" id="RU004181"/>
    </source>
</evidence>
<proteinExistence type="inferred from homology"/>
<dbReference type="Proteomes" id="UP000054874">
    <property type="component" value="Unassembled WGS sequence"/>
</dbReference>
<dbReference type="GO" id="GO:0006508">
    <property type="term" value="P:proteolysis"/>
    <property type="evidence" value="ECO:0007669"/>
    <property type="project" value="UniProtKB-KW"/>
</dbReference>
<evidence type="ECO:0000256" key="1">
    <source>
        <dbReference type="ARBA" id="ARBA00006139"/>
    </source>
</evidence>
<keyword evidence="3" id="KW-0645">Protease</keyword>
<evidence type="ECO:0000256" key="8">
    <source>
        <dbReference type="ARBA" id="ARBA00023136"/>
    </source>
</evidence>
<dbReference type="PRINTS" id="PR00781">
    <property type="entry name" value="LIPOSIGPTASE"/>
</dbReference>
<keyword evidence="12" id="KW-1185">Reference proteome</keyword>
<keyword evidence="7 10" id="KW-1133">Transmembrane helix</keyword>
<dbReference type="InterPro" id="IPR001872">
    <property type="entry name" value="Peptidase_A8"/>
</dbReference>
<dbReference type="RefSeq" id="WP_058353243.1">
    <property type="nucleotide sequence ID" value="NZ_CABMMD010000168.1"/>
</dbReference>
<organism evidence="11 12">
    <name type="scientific">Acetivibrio ethanolgignens</name>
    <dbReference type="NCBI Taxonomy" id="290052"/>
    <lineage>
        <taxon>Bacteria</taxon>
        <taxon>Bacillati</taxon>
        <taxon>Bacillota</taxon>
        <taxon>Clostridia</taxon>
        <taxon>Eubacteriales</taxon>
        <taxon>Oscillospiraceae</taxon>
        <taxon>Acetivibrio</taxon>
    </lineage>
</organism>
<evidence type="ECO:0000256" key="4">
    <source>
        <dbReference type="ARBA" id="ARBA00022692"/>
    </source>
</evidence>
<dbReference type="PROSITE" id="PS00855">
    <property type="entry name" value="SPASE_II"/>
    <property type="match status" value="1"/>
</dbReference>
<feature type="transmembrane region" description="Helical" evidence="10">
    <location>
        <begin position="60"/>
        <end position="80"/>
    </location>
</feature>
<keyword evidence="2" id="KW-1003">Cell membrane</keyword>
<evidence type="ECO:0000256" key="6">
    <source>
        <dbReference type="ARBA" id="ARBA00022801"/>
    </source>
</evidence>
<dbReference type="PANTHER" id="PTHR33695">
    <property type="entry name" value="LIPOPROTEIN SIGNAL PEPTIDASE"/>
    <property type="match status" value="1"/>
</dbReference>
<dbReference type="EMBL" id="LNAM01000168">
    <property type="protein sequence ID" value="KSV58538.1"/>
    <property type="molecule type" value="Genomic_DNA"/>
</dbReference>
<dbReference type="AlphaFoldDB" id="A0A0V8QDI6"/>
<evidence type="ECO:0000256" key="3">
    <source>
        <dbReference type="ARBA" id="ARBA00022670"/>
    </source>
</evidence>
<keyword evidence="6" id="KW-0378">Hydrolase</keyword>
<accession>A0A0V8QDI6</accession>
<dbReference type="PANTHER" id="PTHR33695:SF1">
    <property type="entry name" value="LIPOPROTEIN SIGNAL PEPTIDASE"/>
    <property type="match status" value="1"/>
</dbReference>
<keyword evidence="5" id="KW-0064">Aspartyl protease</keyword>
<evidence type="ECO:0000256" key="7">
    <source>
        <dbReference type="ARBA" id="ARBA00022989"/>
    </source>
</evidence>
<dbReference type="Pfam" id="PF01252">
    <property type="entry name" value="Peptidase_A8"/>
    <property type="match status" value="1"/>
</dbReference>
<evidence type="ECO:0000256" key="5">
    <source>
        <dbReference type="ARBA" id="ARBA00022750"/>
    </source>
</evidence>
<feature type="transmembrane region" description="Helical" evidence="10">
    <location>
        <begin position="125"/>
        <end position="147"/>
    </location>
</feature>
<protein>
    <submittedName>
        <fullName evidence="11">Uncharacterized protein</fullName>
    </submittedName>
</protein>
<evidence type="ECO:0000256" key="2">
    <source>
        <dbReference type="ARBA" id="ARBA00022475"/>
    </source>
</evidence>
<evidence type="ECO:0000256" key="10">
    <source>
        <dbReference type="SAM" id="Phobius"/>
    </source>
</evidence>
<dbReference type="STRING" id="290052.ASU35_12540"/>
<keyword evidence="8 10" id="KW-0472">Membrane</keyword>
<sequence length="151" mass="17103">MYYLLGAFALFFGEERIKGWVETHFALNEEKPVLKNHLIFTRHHNYGFAHNRRSEHRGQVLGVSLIGLFLVVGNGIYVFFSGLGHGLKAGMMLLMAGGLSNAYDRIKRHYVVDYFIINKGRLKKTIFNLADILLFLGAVVCTAASLLEERK</sequence>
<comment type="caution">
    <text evidence="11">The sequence shown here is derived from an EMBL/GenBank/DDBJ whole genome shotgun (WGS) entry which is preliminary data.</text>
</comment>
<dbReference type="GO" id="GO:0004190">
    <property type="term" value="F:aspartic-type endopeptidase activity"/>
    <property type="evidence" value="ECO:0007669"/>
    <property type="project" value="UniProtKB-KW"/>
</dbReference>
<evidence type="ECO:0000313" key="12">
    <source>
        <dbReference type="Proteomes" id="UP000054874"/>
    </source>
</evidence>
<evidence type="ECO:0000313" key="11">
    <source>
        <dbReference type="EMBL" id="KSV58538.1"/>
    </source>
</evidence>
<dbReference type="GO" id="GO:0016020">
    <property type="term" value="C:membrane"/>
    <property type="evidence" value="ECO:0007669"/>
    <property type="project" value="InterPro"/>
</dbReference>
<comment type="similarity">
    <text evidence="1 9">Belongs to the peptidase A8 family.</text>
</comment>